<feature type="domain" description="Transketolase-like pyrimidine-binding" evidence="5">
    <location>
        <begin position="5"/>
        <end position="170"/>
    </location>
</feature>
<comment type="caution">
    <text evidence="6">The sequence shown here is derived from an EMBL/GenBank/DDBJ whole genome shotgun (WGS) entry which is preliminary data.</text>
</comment>
<keyword evidence="7" id="KW-1185">Reference proteome</keyword>
<keyword evidence="4" id="KW-0786">Thiamine pyrophosphate</keyword>
<keyword evidence="3" id="KW-0808">Transferase</keyword>
<comment type="cofactor">
    <cofactor evidence="1">
        <name>thiamine diphosphate</name>
        <dbReference type="ChEBI" id="CHEBI:58937"/>
    </cofactor>
</comment>
<accession>A0A2Y9BKB3</accession>
<dbReference type="InterPro" id="IPR051157">
    <property type="entry name" value="PDH/Transketolase"/>
</dbReference>
<sequence length="312" mass="33423">MCKKVPMRDGYGQALLELCGNNDKIMVLDADVAKSTRTVWIQDKYPEMFLDMGIAEQDMIGTAAGLALTGIIPFASTYCVFLAGRAWDQIRTTVCYNNLNVKLAGAHAGISVGPDGATHQALEDVALMRTLPGMTVIVPCDAQETRKATLAAAEMKGPCFIRFGREAVPVVTDADSPFLIGKANKMRDGKDVTIFANGAMVYEALAAAEEMSAEGIDVMVINLHTVKPLDEECILSAVKKTGCAVTAEEHQIAGGMGSAVAERLVTQLPVPLEMVGVHDSFGESGQPGELMEKYGLDKEAVKEAVRKVILRK</sequence>
<evidence type="ECO:0000313" key="7">
    <source>
        <dbReference type="Proteomes" id="UP000245845"/>
    </source>
</evidence>
<dbReference type="GO" id="GO:0016740">
    <property type="term" value="F:transferase activity"/>
    <property type="evidence" value="ECO:0007669"/>
    <property type="project" value="UniProtKB-KW"/>
</dbReference>
<organism evidence="6 7">
    <name type="scientific">Faecalicatena orotica</name>
    <dbReference type="NCBI Taxonomy" id="1544"/>
    <lineage>
        <taxon>Bacteria</taxon>
        <taxon>Bacillati</taxon>
        <taxon>Bacillota</taxon>
        <taxon>Clostridia</taxon>
        <taxon>Lachnospirales</taxon>
        <taxon>Lachnospiraceae</taxon>
        <taxon>Faecalicatena</taxon>
    </lineage>
</organism>
<dbReference type="SUPFAM" id="SSF52518">
    <property type="entry name" value="Thiamin diphosphate-binding fold (THDP-binding)"/>
    <property type="match status" value="1"/>
</dbReference>
<reference evidence="6 7" key="1">
    <citation type="submission" date="2018-05" db="EMBL/GenBank/DDBJ databases">
        <title>The Hungate 1000. A catalogue of reference genomes from the rumen microbiome.</title>
        <authorList>
            <person name="Kelly W."/>
        </authorList>
    </citation>
    <scope>NUCLEOTIDE SEQUENCE [LARGE SCALE GENOMIC DNA]</scope>
    <source>
        <strain evidence="6 7">NLAE-zl-C242</strain>
    </source>
</reference>
<dbReference type="SMART" id="SM00861">
    <property type="entry name" value="Transket_pyr"/>
    <property type="match status" value="1"/>
</dbReference>
<dbReference type="PANTHER" id="PTHR43825:SF1">
    <property type="entry name" value="TRANSKETOLASE-LIKE PYRIMIDINE-BINDING DOMAIN-CONTAINING PROTEIN"/>
    <property type="match status" value="1"/>
</dbReference>
<evidence type="ECO:0000256" key="1">
    <source>
        <dbReference type="ARBA" id="ARBA00001964"/>
    </source>
</evidence>
<dbReference type="Gene3D" id="3.40.50.970">
    <property type="match status" value="1"/>
</dbReference>
<dbReference type="Pfam" id="PF02780">
    <property type="entry name" value="Transketolase_C"/>
    <property type="match status" value="1"/>
</dbReference>
<dbReference type="PANTHER" id="PTHR43825">
    <property type="entry name" value="PYRUVATE DEHYDROGENASE E1 COMPONENT"/>
    <property type="match status" value="1"/>
</dbReference>
<dbReference type="SUPFAM" id="SSF52922">
    <property type="entry name" value="TK C-terminal domain-like"/>
    <property type="match status" value="1"/>
</dbReference>
<evidence type="ECO:0000256" key="2">
    <source>
        <dbReference type="ARBA" id="ARBA00007131"/>
    </source>
</evidence>
<dbReference type="FunFam" id="3.40.50.970:FF:000129">
    <property type="entry name" value="Transketolase"/>
    <property type="match status" value="1"/>
</dbReference>
<evidence type="ECO:0000313" key="6">
    <source>
        <dbReference type="EMBL" id="PWJ22840.1"/>
    </source>
</evidence>
<dbReference type="InterPro" id="IPR033248">
    <property type="entry name" value="Transketolase_C"/>
</dbReference>
<gene>
    <name evidence="6" type="ORF">A8806_11615</name>
</gene>
<dbReference type="Gene3D" id="3.40.50.920">
    <property type="match status" value="1"/>
</dbReference>
<evidence type="ECO:0000256" key="3">
    <source>
        <dbReference type="ARBA" id="ARBA00022679"/>
    </source>
</evidence>
<dbReference type="Pfam" id="PF02779">
    <property type="entry name" value="Transket_pyr"/>
    <property type="match status" value="1"/>
</dbReference>
<name>A0A2Y9BKB3_9FIRM</name>
<dbReference type="AlphaFoldDB" id="A0A2Y9BKB3"/>
<dbReference type="PROSITE" id="PS00802">
    <property type="entry name" value="TRANSKETOLASE_2"/>
    <property type="match status" value="1"/>
</dbReference>
<dbReference type="InterPro" id="IPR009014">
    <property type="entry name" value="Transketo_C/PFOR_II"/>
</dbReference>
<evidence type="ECO:0000259" key="5">
    <source>
        <dbReference type="SMART" id="SM00861"/>
    </source>
</evidence>
<protein>
    <submittedName>
        <fullName evidence="6">Transketolase</fullName>
    </submittedName>
</protein>
<dbReference type="EMBL" id="QGDL01000016">
    <property type="protein sequence ID" value="PWJ22840.1"/>
    <property type="molecule type" value="Genomic_DNA"/>
</dbReference>
<dbReference type="OrthoDB" id="8732661at2"/>
<comment type="similarity">
    <text evidence="2">Belongs to the transketolase family.</text>
</comment>
<dbReference type="Proteomes" id="UP000245845">
    <property type="component" value="Unassembled WGS sequence"/>
</dbReference>
<proteinExistence type="inferred from homology"/>
<dbReference type="InterPro" id="IPR029061">
    <property type="entry name" value="THDP-binding"/>
</dbReference>
<dbReference type="InterPro" id="IPR020826">
    <property type="entry name" value="Transketolase_BS"/>
</dbReference>
<evidence type="ECO:0000256" key="4">
    <source>
        <dbReference type="ARBA" id="ARBA00023052"/>
    </source>
</evidence>
<dbReference type="CDD" id="cd07033">
    <property type="entry name" value="TPP_PYR_DXS_TK_like"/>
    <property type="match status" value="1"/>
</dbReference>
<dbReference type="RefSeq" id="WP_109733230.1">
    <property type="nucleotide sequence ID" value="NZ_BAAACK010000022.1"/>
</dbReference>
<dbReference type="InterPro" id="IPR005475">
    <property type="entry name" value="Transketolase-like_Pyr-bd"/>
</dbReference>